<name>A0A8E0WTV7_9SPHN</name>
<evidence type="ECO:0000313" key="2">
    <source>
        <dbReference type="Proteomes" id="UP000028135"/>
    </source>
</evidence>
<accession>A0A8E0WTV7</accession>
<proteinExistence type="predicted"/>
<dbReference type="Proteomes" id="UP000028135">
    <property type="component" value="Unassembled WGS sequence"/>
</dbReference>
<reference evidence="1 2" key="1">
    <citation type="submission" date="2014-05" db="EMBL/GenBank/DDBJ databases">
        <title>Genome Announcement of Sphingobium lucknowense F2.</title>
        <authorList>
            <person name="Lal R."/>
            <person name="Negi V."/>
            <person name="Lata P."/>
            <person name="Sangwan N."/>
            <person name="Gupta S.K."/>
            <person name="Rao D.L.N."/>
            <person name="Das S."/>
        </authorList>
    </citation>
    <scope>NUCLEOTIDE SEQUENCE [LARGE SCALE GENOMIC DNA]</scope>
    <source>
        <strain evidence="1 2">F2</strain>
    </source>
</reference>
<evidence type="ECO:0000313" key="1">
    <source>
        <dbReference type="EMBL" id="KER37289.1"/>
    </source>
</evidence>
<dbReference type="RefSeq" id="WP_020820802.1">
    <property type="nucleotide sequence ID" value="NZ_JANF02000027.1"/>
</dbReference>
<dbReference type="EMBL" id="JANF02000027">
    <property type="protein sequence ID" value="KER37289.1"/>
    <property type="molecule type" value="Genomic_DNA"/>
</dbReference>
<comment type="caution">
    <text evidence="1">The sequence shown here is derived from an EMBL/GenBank/DDBJ whole genome shotgun (WGS) entry which is preliminary data.</text>
</comment>
<dbReference type="AlphaFoldDB" id="A0A8E0WTV7"/>
<gene>
    <name evidence="1" type="ORF">AL00_06360</name>
</gene>
<sequence length="274" mass="27704">MGLLGSVIGGITSIIGGNSQKKAASKAAEAQVKAAQMAIDEQRRQFDITQDNFAPYLGAGTSALGQIESLLGIATPQTSWGAYVNANPDLLTEWNGSVAKSGKFNDIGDYGKWHYDTYGRGEGRDISRFSSGQGGIAAQQQAIDALKGSPLYTSLIRNGEEALLANASATGGLRGGNTQGALANFRADTLADVINNQLANLGGIANMGQGAAGSLGQFGANAANQIGSNLNQQGAARAGAAIARGGITANQWQAGGDALGSVLSSIFGGGGIKL</sequence>
<protein>
    <recommendedName>
        <fullName evidence="3">DNA transfer protein</fullName>
    </recommendedName>
</protein>
<organism evidence="1 2">
    <name type="scientific">Sphingobium indicum F2</name>
    <dbReference type="NCBI Taxonomy" id="1450518"/>
    <lineage>
        <taxon>Bacteria</taxon>
        <taxon>Pseudomonadati</taxon>
        <taxon>Pseudomonadota</taxon>
        <taxon>Alphaproteobacteria</taxon>
        <taxon>Sphingomonadales</taxon>
        <taxon>Sphingomonadaceae</taxon>
        <taxon>Sphingobium</taxon>
    </lineage>
</organism>
<evidence type="ECO:0008006" key="3">
    <source>
        <dbReference type="Google" id="ProtNLM"/>
    </source>
</evidence>